<keyword evidence="3" id="KW-1185">Reference proteome</keyword>
<evidence type="ECO:0000313" key="3">
    <source>
        <dbReference type="Proteomes" id="UP000622552"/>
    </source>
</evidence>
<protein>
    <submittedName>
        <fullName evidence="2">Acyl carrier protein</fullName>
    </submittedName>
</protein>
<gene>
    <name evidence="2" type="ORF">IW245_000559</name>
</gene>
<reference evidence="2" key="1">
    <citation type="submission" date="2020-11" db="EMBL/GenBank/DDBJ databases">
        <title>Sequencing the genomes of 1000 actinobacteria strains.</title>
        <authorList>
            <person name="Klenk H.-P."/>
        </authorList>
    </citation>
    <scope>NUCLEOTIDE SEQUENCE</scope>
    <source>
        <strain evidence="2">DSM 45356</strain>
    </source>
</reference>
<proteinExistence type="predicted"/>
<dbReference type="Pfam" id="PF00550">
    <property type="entry name" value="PP-binding"/>
    <property type="match status" value="1"/>
</dbReference>
<feature type="domain" description="Carrier" evidence="1">
    <location>
        <begin position="10"/>
        <end position="62"/>
    </location>
</feature>
<accession>A0A8J7G7J9</accession>
<dbReference type="Proteomes" id="UP000622552">
    <property type="component" value="Unassembled WGS sequence"/>
</dbReference>
<dbReference type="EMBL" id="JADOUF010000001">
    <property type="protein sequence ID" value="MBG6134365.1"/>
    <property type="molecule type" value="Genomic_DNA"/>
</dbReference>
<dbReference type="Gene3D" id="1.10.1200.10">
    <property type="entry name" value="ACP-like"/>
    <property type="match status" value="1"/>
</dbReference>
<dbReference type="SUPFAM" id="SSF47336">
    <property type="entry name" value="ACP-like"/>
    <property type="match status" value="1"/>
</dbReference>
<sequence length="88" mass="9752">MSTQQFSMDDLMTVLVTRVGLPQQEVTDDPRLTFGDVGLDSLAFLHIQGQLKASYGVDLPVDRPLTYTFGEILDSVNGHLARVEERVS</sequence>
<organism evidence="2 3">
    <name type="scientific">Longispora fulva</name>
    <dbReference type="NCBI Taxonomy" id="619741"/>
    <lineage>
        <taxon>Bacteria</taxon>
        <taxon>Bacillati</taxon>
        <taxon>Actinomycetota</taxon>
        <taxon>Actinomycetes</taxon>
        <taxon>Micromonosporales</taxon>
        <taxon>Micromonosporaceae</taxon>
        <taxon>Longispora</taxon>
    </lineage>
</organism>
<evidence type="ECO:0000259" key="1">
    <source>
        <dbReference type="Pfam" id="PF00550"/>
    </source>
</evidence>
<dbReference type="InterPro" id="IPR009081">
    <property type="entry name" value="PP-bd_ACP"/>
</dbReference>
<comment type="caution">
    <text evidence="2">The sequence shown here is derived from an EMBL/GenBank/DDBJ whole genome shotgun (WGS) entry which is preliminary data.</text>
</comment>
<dbReference type="AlphaFoldDB" id="A0A8J7G7J9"/>
<evidence type="ECO:0000313" key="2">
    <source>
        <dbReference type="EMBL" id="MBG6134365.1"/>
    </source>
</evidence>
<dbReference type="InterPro" id="IPR036736">
    <property type="entry name" value="ACP-like_sf"/>
</dbReference>
<dbReference type="RefSeq" id="WP_197001611.1">
    <property type="nucleotide sequence ID" value="NZ_BONS01000033.1"/>
</dbReference>
<name>A0A8J7G7J9_9ACTN</name>